<dbReference type="InterPro" id="IPR017770">
    <property type="entry name" value="RNA3'_term_phos_cyc_type_1"/>
</dbReference>
<comment type="subcellular location">
    <subcellularLocation>
        <location evidence="5">Cytoplasm</location>
    </subcellularLocation>
</comment>
<feature type="domain" description="RNA 3'-terminal phosphate cyclase" evidence="7">
    <location>
        <begin position="10"/>
        <end position="322"/>
    </location>
</feature>
<dbReference type="HAMAP" id="MF_00200">
    <property type="entry name" value="RTC"/>
    <property type="match status" value="1"/>
</dbReference>
<evidence type="ECO:0000313" key="10">
    <source>
        <dbReference type="Proteomes" id="UP000002063"/>
    </source>
</evidence>
<evidence type="ECO:0000256" key="6">
    <source>
        <dbReference type="NCBIfam" id="TIGR03399"/>
    </source>
</evidence>
<accession>C9RGW4</accession>
<dbReference type="HOGENOM" id="CLU_027882_0_0_2"/>
<reference evidence="9" key="1">
    <citation type="submission" date="2009-10" db="EMBL/GenBank/DDBJ databases">
        <title>Complete sequence of chromosome of Methanocaldococcus vulcanius M7.</title>
        <authorList>
            <consortium name="US DOE Joint Genome Institute"/>
            <person name="Lucas S."/>
            <person name="Copeland A."/>
            <person name="Lapidus A."/>
            <person name="Glavina del Rio T."/>
            <person name="Dalin E."/>
            <person name="Tice H."/>
            <person name="Bruce D."/>
            <person name="Goodwin L."/>
            <person name="Pitluck S."/>
            <person name="Lcollab F.I."/>
            <person name="Brettin T."/>
            <person name="Detter J.C."/>
            <person name="Han C."/>
            <person name="Tapia R."/>
            <person name="Kuske C.R."/>
            <person name="Schmutz J."/>
            <person name="Larimer F."/>
            <person name="Land M."/>
            <person name="Hauser L."/>
            <person name="Kyrpides N."/>
            <person name="Ovchinikova G."/>
            <person name="Sieprawska-Lupa M."/>
            <person name="Whitman W.B."/>
            <person name="Woyke T."/>
        </authorList>
    </citation>
    <scope>NUCLEOTIDE SEQUENCE [LARGE SCALE GENOMIC DNA]</scope>
    <source>
        <strain evidence="9">M7</strain>
    </source>
</reference>
<dbReference type="InterPro" id="IPR013792">
    <property type="entry name" value="RNA3'P_cycl/enolpyr_Trfase_a/b"/>
</dbReference>
<feature type="binding site" evidence="5">
    <location>
        <position position="102"/>
    </location>
    <ligand>
        <name>ATP</name>
        <dbReference type="ChEBI" id="CHEBI:30616"/>
    </ligand>
</feature>
<dbReference type="GO" id="GO:0005524">
    <property type="term" value="F:ATP binding"/>
    <property type="evidence" value="ECO:0007669"/>
    <property type="project" value="UniProtKB-KW"/>
</dbReference>
<dbReference type="PROSITE" id="PS01287">
    <property type="entry name" value="RTC"/>
    <property type="match status" value="1"/>
</dbReference>
<dbReference type="SUPFAM" id="SSF52913">
    <property type="entry name" value="RNA 3'-terminal phosphate cyclase, RPTC, insert domain"/>
    <property type="match status" value="1"/>
</dbReference>
<comment type="function">
    <text evidence="5">Catalyzes the conversion of 3'-phosphate to a 2',3'-cyclic phosphodiester at the end of RNA. The mechanism of action of the enzyme occurs in 3 steps: (A) adenylation of the enzyme by ATP; (B) transfer of adenylate to an RNA-N3'P to produce RNA-N3'PP5'A; (C) and attack of the adjacent 2'-hydroxyl on the 3'-phosphorus in the diester linkage to produce the cyclic end product. The biological role of this enzyme is unknown but it is likely to function in some aspects of cellular RNA processing.</text>
</comment>
<dbReference type="InterPro" id="IPR020719">
    <property type="entry name" value="RNA3'_term_phos_cycl-like_CS"/>
</dbReference>
<feature type="binding site" evidence="5">
    <location>
        <begin position="280"/>
        <end position="284"/>
    </location>
    <ligand>
        <name>ATP</name>
        <dbReference type="ChEBI" id="CHEBI:30616"/>
    </ligand>
</feature>
<dbReference type="Gene3D" id="3.30.360.20">
    <property type="entry name" value="RNA 3'-terminal phosphate cyclase, insert domain"/>
    <property type="match status" value="1"/>
</dbReference>
<name>C9RGW4_METVM</name>
<dbReference type="InterPro" id="IPR037136">
    <property type="entry name" value="RNA3'_phos_cyclase_dom_sf"/>
</dbReference>
<evidence type="ECO:0000256" key="2">
    <source>
        <dbReference type="ARBA" id="ARBA00021428"/>
    </source>
</evidence>
<dbReference type="InterPro" id="IPR000228">
    <property type="entry name" value="RNA3'_term_phos_cyc"/>
</dbReference>
<evidence type="ECO:0000256" key="3">
    <source>
        <dbReference type="ARBA" id="ARBA00022598"/>
    </source>
</evidence>
<comment type="similarity">
    <text evidence="1 5">Belongs to the RNA 3'-terminal cyclase family. Type 1 subfamily.</text>
</comment>
<dbReference type="SUPFAM" id="SSF55205">
    <property type="entry name" value="EPT/RTPC-like"/>
    <property type="match status" value="1"/>
</dbReference>
<dbReference type="STRING" id="579137.Metvu_0958"/>
<evidence type="ECO:0000259" key="8">
    <source>
        <dbReference type="Pfam" id="PF05189"/>
    </source>
</evidence>
<evidence type="ECO:0000256" key="1">
    <source>
        <dbReference type="ARBA" id="ARBA00009206"/>
    </source>
</evidence>
<dbReference type="InterPro" id="IPR013791">
    <property type="entry name" value="RNA3'-term_phos_cycl_insert"/>
</dbReference>
<dbReference type="EC" id="6.5.1.4" evidence="5 6"/>
<keyword evidence="10" id="KW-1185">Reference proteome</keyword>
<dbReference type="NCBIfam" id="TIGR03399">
    <property type="entry name" value="RNA_3prim_cycl"/>
    <property type="match status" value="1"/>
</dbReference>
<dbReference type="PANTHER" id="PTHR11096">
    <property type="entry name" value="RNA 3' TERMINAL PHOSPHATE CYCLASE"/>
    <property type="match status" value="1"/>
</dbReference>
<keyword evidence="3 5" id="KW-0436">Ligase</keyword>
<dbReference type="RefSeq" id="WP_015733036.1">
    <property type="nucleotide sequence ID" value="NC_013407.1"/>
</dbReference>
<dbReference type="GeneID" id="8513295"/>
<comment type="catalytic activity">
    <reaction evidence="5">
        <text>a 3'-end 3'-phospho-ribonucleotide-RNA + ATP = a 3'-end 2',3'-cyclophospho-ribonucleotide-RNA + AMP + diphosphate</text>
        <dbReference type="Rhea" id="RHEA:23976"/>
        <dbReference type="Rhea" id="RHEA-COMP:10463"/>
        <dbReference type="Rhea" id="RHEA-COMP:10464"/>
        <dbReference type="ChEBI" id="CHEBI:30616"/>
        <dbReference type="ChEBI" id="CHEBI:33019"/>
        <dbReference type="ChEBI" id="CHEBI:83062"/>
        <dbReference type="ChEBI" id="CHEBI:83064"/>
        <dbReference type="ChEBI" id="CHEBI:456215"/>
        <dbReference type="EC" id="6.5.1.4"/>
    </reaction>
</comment>
<proteinExistence type="inferred from homology"/>
<evidence type="ECO:0000313" key="9">
    <source>
        <dbReference type="EMBL" id="ACX72816.1"/>
    </source>
</evidence>
<keyword evidence="4 5" id="KW-0547">Nucleotide-binding</keyword>
<dbReference type="PANTHER" id="PTHR11096:SF0">
    <property type="entry name" value="RNA 3'-TERMINAL PHOSPHATE CYCLASE"/>
    <property type="match status" value="1"/>
</dbReference>
<dbReference type="AlphaFoldDB" id="C9RGW4"/>
<sequence length="341" mass="37485">MEFIEIDGSYMEGGGQILRTSVSLSALTQKPVKIINIRKNRRNPGLAPQHVAAIKAVKKLCNAEVYGLNVGSMEIIFIPSKISPKNFLIDIGTAGSISLIIQTIVPLALGVDKAFTLKIRGGTDVRMSPPIDYVKNITLKILKNFGVMTNLKVLKRGFYPKGGGEVVIEIKPSKIKNFDLIEHSKCEVVEGISYVQNLNENIARRMRKRAVDLLNKEKLLPNIKIECSKGISEGAGIVLWNDTIGGSCLGEKGLRAEIVAERAVNELLNERKSGMALDKYMGDQIIPYLALGGGTIGVSEITSHTKTNMWVVKHFLNVNFEITPYNENDCKGFTITANRTD</sequence>
<gene>
    <name evidence="5" type="primary">rtcA</name>
    <name evidence="9" type="ordered locus">Metvu_0958</name>
</gene>
<dbReference type="OrthoDB" id="7994at2157"/>
<dbReference type="KEGG" id="mvu:Metvu_0958"/>
<keyword evidence="5" id="KW-0963">Cytoplasm</keyword>
<dbReference type="CDD" id="cd00874">
    <property type="entry name" value="RNA_Cyclase_Class_II"/>
    <property type="match status" value="1"/>
</dbReference>
<feature type="active site" description="Tele-AMP-histidine intermediate" evidence="5">
    <location>
        <position position="304"/>
    </location>
</feature>
<keyword evidence="5" id="KW-0067">ATP-binding</keyword>
<dbReference type="PIRSF" id="PIRSF005378">
    <property type="entry name" value="RNA3'_term_phos_cycl_euk"/>
    <property type="match status" value="1"/>
</dbReference>
<dbReference type="InterPro" id="IPR023797">
    <property type="entry name" value="RNA3'_phos_cyclase_dom"/>
</dbReference>
<dbReference type="Pfam" id="PF05189">
    <property type="entry name" value="RTC_insert"/>
    <property type="match status" value="1"/>
</dbReference>
<dbReference type="EMBL" id="CP001787">
    <property type="protein sequence ID" value="ACX72816.1"/>
    <property type="molecule type" value="Genomic_DNA"/>
</dbReference>
<evidence type="ECO:0000256" key="4">
    <source>
        <dbReference type="ARBA" id="ARBA00022741"/>
    </source>
</evidence>
<dbReference type="InterPro" id="IPR036553">
    <property type="entry name" value="RPTC_insert"/>
</dbReference>
<feature type="domain" description="RNA 3'-terminal phosphate cyclase insert" evidence="8">
    <location>
        <begin position="188"/>
        <end position="270"/>
    </location>
</feature>
<dbReference type="Proteomes" id="UP000002063">
    <property type="component" value="Chromosome"/>
</dbReference>
<dbReference type="GO" id="GO:0006396">
    <property type="term" value="P:RNA processing"/>
    <property type="evidence" value="ECO:0007669"/>
    <property type="project" value="UniProtKB-UniRule"/>
</dbReference>
<evidence type="ECO:0000256" key="5">
    <source>
        <dbReference type="HAMAP-Rule" id="MF_00200"/>
    </source>
</evidence>
<dbReference type="eggNOG" id="arCOG04125">
    <property type="taxonomic scope" value="Archaea"/>
</dbReference>
<dbReference type="GO" id="GO:0005737">
    <property type="term" value="C:cytoplasm"/>
    <property type="evidence" value="ECO:0007669"/>
    <property type="project" value="UniProtKB-SubCell"/>
</dbReference>
<dbReference type="Pfam" id="PF01137">
    <property type="entry name" value="RTC"/>
    <property type="match status" value="1"/>
</dbReference>
<protein>
    <recommendedName>
        <fullName evidence="2 5">RNA 3'-terminal phosphate cyclase</fullName>
        <shortName evidence="5">RNA cyclase</shortName>
        <shortName evidence="5">RNA-3'-phosphate cyclase</shortName>
        <ecNumber evidence="5 6">6.5.1.4</ecNumber>
    </recommendedName>
</protein>
<dbReference type="Gene3D" id="3.65.10.20">
    <property type="entry name" value="RNA 3'-terminal phosphate cyclase domain"/>
    <property type="match status" value="1"/>
</dbReference>
<evidence type="ECO:0000259" key="7">
    <source>
        <dbReference type="Pfam" id="PF01137"/>
    </source>
</evidence>
<dbReference type="GO" id="GO:0003963">
    <property type="term" value="F:RNA-3'-phosphate cyclase activity"/>
    <property type="evidence" value="ECO:0007669"/>
    <property type="project" value="UniProtKB-UniRule"/>
</dbReference>
<organism evidence="9 10">
    <name type="scientific">Methanocaldococcus vulcanius (strain ATCC 700851 / DSM 12094 / M7)</name>
    <name type="common">Methanococcus vulcanius</name>
    <dbReference type="NCBI Taxonomy" id="579137"/>
    <lineage>
        <taxon>Archaea</taxon>
        <taxon>Methanobacteriati</taxon>
        <taxon>Methanobacteriota</taxon>
        <taxon>Methanomada group</taxon>
        <taxon>Methanococci</taxon>
        <taxon>Methanococcales</taxon>
        <taxon>Methanocaldococcaceae</taxon>
        <taxon>Methanocaldococcus</taxon>
    </lineage>
</organism>